<dbReference type="AlphaFoldDB" id="A0A9N9BNK3"/>
<organism evidence="2 3">
    <name type="scientific">Ambispora gerdemannii</name>
    <dbReference type="NCBI Taxonomy" id="144530"/>
    <lineage>
        <taxon>Eukaryota</taxon>
        <taxon>Fungi</taxon>
        <taxon>Fungi incertae sedis</taxon>
        <taxon>Mucoromycota</taxon>
        <taxon>Glomeromycotina</taxon>
        <taxon>Glomeromycetes</taxon>
        <taxon>Archaeosporales</taxon>
        <taxon>Ambisporaceae</taxon>
        <taxon>Ambispora</taxon>
    </lineage>
</organism>
<keyword evidence="1" id="KW-0812">Transmembrane</keyword>
<reference evidence="2" key="1">
    <citation type="submission" date="2021-06" db="EMBL/GenBank/DDBJ databases">
        <authorList>
            <person name="Kallberg Y."/>
            <person name="Tangrot J."/>
            <person name="Rosling A."/>
        </authorList>
    </citation>
    <scope>NUCLEOTIDE SEQUENCE</scope>
    <source>
        <strain evidence="2">MT106</strain>
    </source>
</reference>
<evidence type="ECO:0000313" key="2">
    <source>
        <dbReference type="EMBL" id="CAG8575261.1"/>
    </source>
</evidence>
<evidence type="ECO:0000256" key="1">
    <source>
        <dbReference type="SAM" id="Phobius"/>
    </source>
</evidence>
<evidence type="ECO:0000313" key="3">
    <source>
        <dbReference type="Proteomes" id="UP000789831"/>
    </source>
</evidence>
<comment type="caution">
    <text evidence="2">The sequence shown here is derived from an EMBL/GenBank/DDBJ whole genome shotgun (WGS) entry which is preliminary data.</text>
</comment>
<feature type="transmembrane region" description="Helical" evidence="1">
    <location>
        <begin position="162"/>
        <end position="180"/>
    </location>
</feature>
<feature type="transmembrane region" description="Helical" evidence="1">
    <location>
        <begin position="136"/>
        <end position="156"/>
    </location>
</feature>
<accession>A0A9N9BNK3</accession>
<dbReference type="EMBL" id="CAJVPL010001522">
    <property type="protein sequence ID" value="CAG8575261.1"/>
    <property type="molecule type" value="Genomic_DNA"/>
</dbReference>
<keyword evidence="1" id="KW-1133">Transmembrane helix</keyword>
<keyword evidence="3" id="KW-1185">Reference proteome</keyword>
<dbReference type="Proteomes" id="UP000789831">
    <property type="component" value="Unassembled WGS sequence"/>
</dbReference>
<feature type="transmembrane region" description="Helical" evidence="1">
    <location>
        <begin position="104"/>
        <end position="124"/>
    </location>
</feature>
<name>A0A9N9BNK3_9GLOM</name>
<gene>
    <name evidence="2" type="ORF">AGERDE_LOCUS7845</name>
</gene>
<protein>
    <submittedName>
        <fullName evidence="2">7665_t:CDS:1</fullName>
    </submittedName>
</protein>
<feature type="transmembrane region" description="Helical" evidence="1">
    <location>
        <begin position="62"/>
        <end position="81"/>
    </location>
</feature>
<sequence length="184" mass="20888">MDAPIYTFVTGVPTDPQVLAVYNGLSRPQRARYATITTDQGRSDFLYAVAEEKKKPRHYLNLLYAMINLLSVIGFNVWSHFQRQDGDQDFIKCWNNYKPEQDVILYQLCILFGTQIVIILITAITERLFNRFQNALFIIVPIITGIGLAVAGGLTWTLPNTAISFVGVGILFAESAMYYFSVYR</sequence>
<keyword evidence="1" id="KW-0472">Membrane</keyword>
<dbReference type="OrthoDB" id="2431657at2759"/>
<proteinExistence type="predicted"/>